<dbReference type="GeneID" id="3253794"/>
<dbReference type="OrthoDB" id="515401at2759"/>
<evidence type="ECO:0000313" key="4">
    <source>
        <dbReference type="EMBL" id="AAW41257.2"/>
    </source>
</evidence>
<feature type="region of interest" description="Disordered" evidence="2">
    <location>
        <begin position="128"/>
        <end position="151"/>
    </location>
</feature>
<feature type="compositionally biased region" description="Polar residues" evidence="2">
    <location>
        <begin position="330"/>
        <end position="351"/>
    </location>
</feature>
<dbReference type="STRING" id="214684.Q5KQ69"/>
<feature type="compositionally biased region" description="Polar residues" evidence="2">
    <location>
        <begin position="38"/>
        <end position="48"/>
    </location>
</feature>
<name>Q5KQ69_CRYD1</name>
<dbReference type="Proteomes" id="UP000002149">
    <property type="component" value="Chromosome 1"/>
</dbReference>
<organism evidence="4 5">
    <name type="scientific">Cryptococcus deneoformans (strain JEC21 / ATCC MYA-565)</name>
    <name type="common">Cryptococcus neoformans var. neoformans serotype D</name>
    <dbReference type="NCBI Taxonomy" id="214684"/>
    <lineage>
        <taxon>Eukaryota</taxon>
        <taxon>Fungi</taxon>
        <taxon>Dikarya</taxon>
        <taxon>Basidiomycota</taxon>
        <taxon>Agaricomycotina</taxon>
        <taxon>Tremellomycetes</taxon>
        <taxon>Tremellales</taxon>
        <taxon>Cryptococcaceae</taxon>
        <taxon>Cryptococcus</taxon>
        <taxon>Cryptococcus neoformans species complex</taxon>
    </lineage>
</organism>
<dbReference type="EMBL" id="AE017341">
    <property type="protein sequence ID" value="AAW41257.2"/>
    <property type="molecule type" value="Genomic_DNA"/>
</dbReference>
<dbReference type="KEGG" id="cne:CNA00260"/>
<dbReference type="GO" id="GO:0043565">
    <property type="term" value="F:sequence-specific DNA binding"/>
    <property type="evidence" value="ECO:0007669"/>
    <property type="project" value="InterPro"/>
</dbReference>
<dbReference type="InterPro" id="IPR013088">
    <property type="entry name" value="Znf_NHR/GATA"/>
</dbReference>
<proteinExistence type="predicted"/>
<reference evidence="4 5" key="1">
    <citation type="journal article" date="2005" name="Science">
        <title>The genome of the basidiomycetous yeast and human pathogen Cryptococcus neoformans.</title>
        <authorList>
            <person name="Loftus B.J."/>
            <person name="Fung E."/>
            <person name="Roncaglia P."/>
            <person name="Rowley D."/>
            <person name="Amedeo P."/>
            <person name="Bruno D."/>
            <person name="Vamathevan J."/>
            <person name="Miranda M."/>
            <person name="Anderson I.J."/>
            <person name="Fraser J.A."/>
            <person name="Allen J.E."/>
            <person name="Bosdet I.E."/>
            <person name="Brent M.R."/>
            <person name="Chiu R."/>
            <person name="Doering T.L."/>
            <person name="Donlin M.J."/>
            <person name="D'Souza C.A."/>
            <person name="Fox D.S."/>
            <person name="Grinberg V."/>
            <person name="Fu J."/>
            <person name="Fukushima M."/>
            <person name="Haas B.J."/>
            <person name="Huang J.C."/>
            <person name="Janbon G."/>
            <person name="Jones S.J."/>
            <person name="Koo H.L."/>
            <person name="Krzywinski M.I."/>
            <person name="Kwon-Chung J.K."/>
            <person name="Lengeler K.B."/>
            <person name="Maiti R."/>
            <person name="Marra M.A."/>
            <person name="Marra R.E."/>
            <person name="Mathewson C.A."/>
            <person name="Mitchell T.G."/>
            <person name="Pertea M."/>
            <person name="Riggs F.R."/>
            <person name="Salzberg S.L."/>
            <person name="Schein J.E."/>
            <person name="Shvartsbeyn A."/>
            <person name="Shin H."/>
            <person name="Shumway M."/>
            <person name="Specht C.A."/>
            <person name="Suh B.B."/>
            <person name="Tenney A."/>
            <person name="Utterback T.R."/>
            <person name="Wickes B.L."/>
            <person name="Wortman J.R."/>
            <person name="Wye N.H."/>
            <person name="Kronstad J.W."/>
            <person name="Lodge J.K."/>
            <person name="Heitman J."/>
            <person name="Davis R.W."/>
            <person name="Fraser C.M."/>
            <person name="Hyman R.W."/>
        </authorList>
    </citation>
    <scope>NUCLEOTIDE SEQUENCE [LARGE SCALE GENOMIC DNA]</scope>
    <source>
        <strain evidence="5">JEC21 / ATCC MYA-565</strain>
    </source>
</reference>
<evidence type="ECO:0000256" key="1">
    <source>
        <dbReference type="PROSITE-ProRule" id="PRU00094"/>
    </source>
</evidence>
<evidence type="ECO:0000313" key="5">
    <source>
        <dbReference type="Proteomes" id="UP000002149"/>
    </source>
</evidence>
<dbReference type="VEuPathDB" id="FungiDB:CNA00260"/>
<dbReference type="SMART" id="SM00401">
    <property type="entry name" value="ZnF_GATA"/>
    <property type="match status" value="1"/>
</dbReference>
<feature type="region of interest" description="Disordered" evidence="2">
    <location>
        <begin position="439"/>
        <end position="492"/>
    </location>
</feature>
<protein>
    <submittedName>
        <fullName evidence="4">Expressed protein</fullName>
    </submittedName>
</protein>
<dbReference type="HOGENOM" id="CLU_565001_0_0_1"/>
<keyword evidence="1" id="KW-0862">Zinc</keyword>
<dbReference type="AlphaFoldDB" id="Q5KQ69"/>
<keyword evidence="5" id="KW-1185">Reference proteome</keyword>
<sequence length="492" mass="53285">MSNQKEHQYWEVTAPAIEAQSSSQTELSPVGPQGVDYSPSQSLPQVPDSTPPPSGSHTSSGISSTYSSMMLPPLRMTHDPRNLVPSPLSSGHPQMYSLRPPPPNSSPNQIQAEFYYSYSMPYPPRPPAYSGHMPAHSGSSSNGPPEIFTPVSAHTNSYRFSYPGQGTIQPYLFSPWQGQDRQLPGAPGSNFGTSERKGSPDSSTTTGERWDRPSPNQVGAASPLTERSTSVDEKDCKGISYTADAEVKQTPQMKRQCFNCTNRNPPSWRKSVLHPGKILCNKCGIFERTHHRPRPPQNDDQKLRKASTLSNSIHRREAPPPLQNARTEHSSASPRSPFSGPQSTPMSTSLTYPPMYGSPDPLQASGGYFRRSATHQPTLGSPERSPFSHSMISPNLSSSAEDPNAMSGTASRHYGYQHSVSSPYAHAYASRRRYAPTARGMVSSPSMTPGAFSGAMGPVMTPISGQSQLGSQTPAAGEERQPQQGQEDNDSA</sequence>
<dbReference type="eggNOG" id="ENOG502RSAI">
    <property type="taxonomic scope" value="Eukaryota"/>
</dbReference>
<feature type="region of interest" description="Disordered" evidence="2">
    <location>
        <begin position="1"/>
        <end position="109"/>
    </location>
</feature>
<feature type="compositionally biased region" description="Low complexity" evidence="2">
    <location>
        <begin position="55"/>
        <end position="68"/>
    </location>
</feature>
<feature type="region of interest" description="Disordered" evidence="2">
    <location>
        <begin position="291"/>
        <end position="411"/>
    </location>
</feature>
<dbReference type="RefSeq" id="XP_024512019.1">
    <property type="nucleotide sequence ID" value="XM_024656138.1"/>
</dbReference>
<keyword evidence="1" id="KW-0863">Zinc-finger</keyword>
<feature type="region of interest" description="Disordered" evidence="2">
    <location>
        <begin position="171"/>
        <end position="236"/>
    </location>
</feature>
<feature type="compositionally biased region" description="Polar residues" evidence="2">
    <location>
        <begin position="463"/>
        <end position="474"/>
    </location>
</feature>
<feature type="domain" description="GATA-type" evidence="3">
    <location>
        <begin position="251"/>
        <end position="295"/>
    </location>
</feature>
<dbReference type="PROSITE" id="PS50114">
    <property type="entry name" value="GATA_ZN_FINGER_2"/>
    <property type="match status" value="1"/>
</dbReference>
<dbReference type="GO" id="GO:0006355">
    <property type="term" value="P:regulation of DNA-templated transcription"/>
    <property type="evidence" value="ECO:0007669"/>
    <property type="project" value="InterPro"/>
</dbReference>
<dbReference type="GO" id="GO:0008270">
    <property type="term" value="F:zinc ion binding"/>
    <property type="evidence" value="ECO:0007669"/>
    <property type="project" value="UniProtKB-KW"/>
</dbReference>
<dbReference type="InterPro" id="IPR000679">
    <property type="entry name" value="Znf_GATA"/>
</dbReference>
<dbReference type="PaxDb" id="214684-Q5KQ69"/>
<evidence type="ECO:0000259" key="3">
    <source>
        <dbReference type="PROSITE" id="PS50114"/>
    </source>
</evidence>
<dbReference type="Gene3D" id="3.30.50.10">
    <property type="entry name" value="Erythroid Transcription Factor GATA-1, subunit A"/>
    <property type="match status" value="1"/>
</dbReference>
<dbReference type="InParanoid" id="Q5KQ69"/>
<feature type="compositionally biased region" description="Polar residues" evidence="2">
    <location>
        <begin position="387"/>
        <end position="410"/>
    </location>
</feature>
<dbReference type="CDD" id="cd00202">
    <property type="entry name" value="ZnF_GATA"/>
    <property type="match status" value="1"/>
</dbReference>
<keyword evidence="1" id="KW-0479">Metal-binding</keyword>
<gene>
    <name evidence="4" type="ordered locus">CNA00260</name>
</gene>
<evidence type="ECO:0000256" key="2">
    <source>
        <dbReference type="SAM" id="MobiDB-lite"/>
    </source>
</evidence>
<accession>Q5KQ69</accession>
<dbReference type="SUPFAM" id="SSF57716">
    <property type="entry name" value="Glucocorticoid receptor-like (DNA-binding domain)"/>
    <property type="match status" value="1"/>
</dbReference>